<keyword evidence="2" id="KW-0645">Protease</keyword>
<dbReference type="CDD" id="cd07333">
    <property type="entry name" value="M48C_bepA_like"/>
    <property type="match status" value="1"/>
</dbReference>
<keyword evidence="6 9" id="KW-0482">Metalloprotease</keyword>
<evidence type="ECO:0000256" key="1">
    <source>
        <dbReference type="ARBA" id="ARBA00001947"/>
    </source>
</evidence>
<dbReference type="EC" id="3.4.24.-" evidence="9"/>
<evidence type="ECO:0000313" key="9">
    <source>
        <dbReference type="EMBL" id="MDY7227421.1"/>
    </source>
</evidence>
<evidence type="ECO:0000256" key="4">
    <source>
        <dbReference type="ARBA" id="ARBA00022801"/>
    </source>
</evidence>
<reference evidence="9 10" key="1">
    <citation type="submission" date="2023-12" db="EMBL/GenBank/DDBJ databases">
        <title>the genome sequence of Hyalangium sp. s54d21.</title>
        <authorList>
            <person name="Zhang X."/>
        </authorList>
    </citation>
    <scope>NUCLEOTIDE SEQUENCE [LARGE SCALE GENOMIC DNA]</scope>
    <source>
        <strain evidence="10">s54d21</strain>
    </source>
</reference>
<evidence type="ECO:0000256" key="2">
    <source>
        <dbReference type="ARBA" id="ARBA00022670"/>
    </source>
</evidence>
<dbReference type="PANTHER" id="PTHR22726:SF1">
    <property type="entry name" value="METALLOENDOPEPTIDASE OMA1, MITOCHONDRIAL"/>
    <property type="match status" value="1"/>
</dbReference>
<dbReference type="RefSeq" id="WP_321546145.1">
    <property type="nucleotide sequence ID" value="NZ_JAXIVS010000004.1"/>
</dbReference>
<feature type="signal peptide" evidence="7">
    <location>
        <begin position="1"/>
        <end position="18"/>
    </location>
</feature>
<gene>
    <name evidence="9" type="ORF">SYV04_13500</name>
</gene>
<keyword evidence="10" id="KW-1185">Reference proteome</keyword>
<organism evidence="9 10">
    <name type="scientific">Hyalangium rubrum</name>
    <dbReference type="NCBI Taxonomy" id="3103134"/>
    <lineage>
        <taxon>Bacteria</taxon>
        <taxon>Pseudomonadati</taxon>
        <taxon>Myxococcota</taxon>
        <taxon>Myxococcia</taxon>
        <taxon>Myxococcales</taxon>
        <taxon>Cystobacterineae</taxon>
        <taxon>Archangiaceae</taxon>
        <taxon>Hyalangium</taxon>
    </lineage>
</organism>
<accession>A0ABU5H1T9</accession>
<dbReference type="InterPro" id="IPR001915">
    <property type="entry name" value="Peptidase_M48"/>
</dbReference>
<feature type="domain" description="Peptidase M48" evidence="8">
    <location>
        <begin position="57"/>
        <end position="240"/>
    </location>
</feature>
<keyword evidence="4 9" id="KW-0378">Hydrolase</keyword>
<evidence type="ECO:0000256" key="5">
    <source>
        <dbReference type="ARBA" id="ARBA00022833"/>
    </source>
</evidence>
<keyword evidence="3" id="KW-0479">Metal-binding</keyword>
<keyword evidence="7" id="KW-0732">Signal</keyword>
<evidence type="ECO:0000256" key="7">
    <source>
        <dbReference type="SAM" id="SignalP"/>
    </source>
</evidence>
<protein>
    <submittedName>
        <fullName evidence="9">M48 family metalloprotease</fullName>
        <ecNumber evidence="9">3.4.24.-</ecNumber>
    </submittedName>
</protein>
<dbReference type="PANTHER" id="PTHR22726">
    <property type="entry name" value="METALLOENDOPEPTIDASE OMA1"/>
    <property type="match status" value="1"/>
</dbReference>
<comment type="caution">
    <text evidence="9">The sequence shown here is derived from an EMBL/GenBank/DDBJ whole genome shotgun (WGS) entry which is preliminary data.</text>
</comment>
<dbReference type="GO" id="GO:0008237">
    <property type="term" value="F:metallopeptidase activity"/>
    <property type="evidence" value="ECO:0007669"/>
    <property type="project" value="UniProtKB-KW"/>
</dbReference>
<feature type="chain" id="PRO_5046905417" evidence="7">
    <location>
        <begin position="19"/>
        <end position="476"/>
    </location>
</feature>
<proteinExistence type="predicted"/>
<evidence type="ECO:0000256" key="6">
    <source>
        <dbReference type="ARBA" id="ARBA00023049"/>
    </source>
</evidence>
<dbReference type="InterPro" id="IPR051156">
    <property type="entry name" value="Mito/Outer_Membr_Metalloprot"/>
</dbReference>
<sequence length="476" mass="51126">MPRSLLLLPLLLVLAACARNPVTGKRQFSLVSQGDEIAIGQQAAKDVQQSIGLVANPQLQQYVSTIGLSMARQSERPDLPWSFQVVDDPAVNAFALPGGPVFVTRGLMAHLNSEAELAAVIGHEIGHITAKHSVSQISKAQLAQLGLGVGAILEPDLAKYGQLASAGLQLLFLKYGRDAENQSDELGFRYMVAQGYDPREMQDVFVTLGKVGEASGAGRLPTWLATHPNPEDRLEKTQERLARLGTLPEGRKVVQAEYLRMLQGLAYGENPRQGFFRGNLFLHPELRFQFEFPQGWQTANQTQAVLGASPQQDALVGLGTVGGLSPEQALQQFFSQPGIAPLVVPATGLPPATSYFEAQTEQGVIRGLTTFLSWRGGTLQLVGYTVAAQLPQYDSAFRATFASFRELTDPAALAAQPARIELVTLDQAMTLEQFQARSPSTVSLAELALINGVQPGETLAAGRLVKRVTGGVSPSP</sequence>
<evidence type="ECO:0000256" key="3">
    <source>
        <dbReference type="ARBA" id="ARBA00022723"/>
    </source>
</evidence>
<dbReference type="PROSITE" id="PS51257">
    <property type="entry name" value="PROKAR_LIPOPROTEIN"/>
    <property type="match status" value="1"/>
</dbReference>
<dbReference type="Pfam" id="PF01435">
    <property type="entry name" value="Peptidase_M48"/>
    <property type="match status" value="1"/>
</dbReference>
<dbReference type="Proteomes" id="UP001291309">
    <property type="component" value="Unassembled WGS sequence"/>
</dbReference>
<dbReference type="EMBL" id="JAXIVS010000004">
    <property type="protein sequence ID" value="MDY7227421.1"/>
    <property type="molecule type" value="Genomic_DNA"/>
</dbReference>
<keyword evidence="5" id="KW-0862">Zinc</keyword>
<evidence type="ECO:0000259" key="8">
    <source>
        <dbReference type="Pfam" id="PF01435"/>
    </source>
</evidence>
<dbReference type="Gene3D" id="3.30.2010.10">
    <property type="entry name" value="Metalloproteases ('zincins'), catalytic domain"/>
    <property type="match status" value="1"/>
</dbReference>
<name>A0ABU5H1T9_9BACT</name>
<comment type="cofactor">
    <cofactor evidence="1">
        <name>Zn(2+)</name>
        <dbReference type="ChEBI" id="CHEBI:29105"/>
    </cofactor>
</comment>
<evidence type="ECO:0000313" key="10">
    <source>
        <dbReference type="Proteomes" id="UP001291309"/>
    </source>
</evidence>